<dbReference type="Proteomes" id="UP000006727">
    <property type="component" value="Chromosome 1"/>
</dbReference>
<dbReference type="EnsemblPlants" id="Pp3c1_37040V3.2">
    <property type="protein sequence ID" value="PAC:32969367.CDS.1"/>
    <property type="gene ID" value="Pp3c1_37040"/>
</dbReference>
<sequence length="53" mass="5765">MHFLACLHALLVVLLLLLLLILLLLLHVLAVVVLSCTQWECVCELGGGGVMRV</sequence>
<dbReference type="InParanoid" id="A0A2K1LB83"/>
<gene>
    <name evidence="1" type="ORF">PHYPA_001720</name>
</gene>
<accession>A0A2K1LB83</accession>
<reference evidence="1 3" key="2">
    <citation type="journal article" date="2018" name="Plant J.">
        <title>The Physcomitrella patens chromosome-scale assembly reveals moss genome structure and evolution.</title>
        <authorList>
            <person name="Lang D."/>
            <person name="Ullrich K.K."/>
            <person name="Murat F."/>
            <person name="Fuchs J."/>
            <person name="Jenkins J."/>
            <person name="Haas F.B."/>
            <person name="Piednoel M."/>
            <person name="Gundlach H."/>
            <person name="Van Bel M."/>
            <person name="Meyberg R."/>
            <person name="Vives C."/>
            <person name="Morata J."/>
            <person name="Symeonidi A."/>
            <person name="Hiss M."/>
            <person name="Muchero W."/>
            <person name="Kamisugi Y."/>
            <person name="Saleh O."/>
            <person name="Blanc G."/>
            <person name="Decker E.L."/>
            <person name="van Gessel N."/>
            <person name="Grimwood J."/>
            <person name="Hayes R.D."/>
            <person name="Graham S.W."/>
            <person name="Gunter L.E."/>
            <person name="McDaniel S.F."/>
            <person name="Hoernstein S.N.W."/>
            <person name="Larsson A."/>
            <person name="Li F.W."/>
            <person name="Perroud P.F."/>
            <person name="Phillips J."/>
            <person name="Ranjan P."/>
            <person name="Rokshar D.S."/>
            <person name="Rothfels C.J."/>
            <person name="Schneider L."/>
            <person name="Shu S."/>
            <person name="Stevenson D.W."/>
            <person name="Thummler F."/>
            <person name="Tillich M."/>
            <person name="Villarreal Aguilar J.C."/>
            <person name="Widiez T."/>
            <person name="Wong G.K."/>
            <person name="Wymore A."/>
            <person name="Zhang Y."/>
            <person name="Zimmer A.D."/>
            <person name="Quatrano R.S."/>
            <person name="Mayer K.F.X."/>
            <person name="Goodstein D."/>
            <person name="Casacuberta J.M."/>
            <person name="Vandepoele K."/>
            <person name="Reski R."/>
            <person name="Cuming A.C."/>
            <person name="Tuskan G.A."/>
            <person name="Maumus F."/>
            <person name="Salse J."/>
            <person name="Schmutz J."/>
            <person name="Rensing S.A."/>
        </authorList>
    </citation>
    <scope>NUCLEOTIDE SEQUENCE [LARGE SCALE GENOMIC DNA]</scope>
    <source>
        <strain evidence="2 3">cv. Gransden 2004</strain>
    </source>
</reference>
<evidence type="ECO:0000313" key="1">
    <source>
        <dbReference type="EMBL" id="PNR63295.1"/>
    </source>
</evidence>
<organism evidence="1">
    <name type="scientific">Physcomitrium patens</name>
    <name type="common">Spreading-leaved earth moss</name>
    <name type="synonym">Physcomitrella patens</name>
    <dbReference type="NCBI Taxonomy" id="3218"/>
    <lineage>
        <taxon>Eukaryota</taxon>
        <taxon>Viridiplantae</taxon>
        <taxon>Streptophyta</taxon>
        <taxon>Embryophyta</taxon>
        <taxon>Bryophyta</taxon>
        <taxon>Bryophytina</taxon>
        <taxon>Bryopsida</taxon>
        <taxon>Funariidae</taxon>
        <taxon>Funariales</taxon>
        <taxon>Funariaceae</taxon>
        <taxon>Physcomitrium</taxon>
    </lineage>
</organism>
<name>A0A2K1LB83_PHYPA</name>
<evidence type="ECO:0000313" key="2">
    <source>
        <dbReference type="EnsemblPlants" id="PAC:32969366.CDS.1"/>
    </source>
</evidence>
<dbReference type="EnsemblPlants" id="Pp3c1_37040V3.1">
    <property type="protein sequence ID" value="PAC:32969366.CDS.1"/>
    <property type="gene ID" value="Pp3c1_37040"/>
</dbReference>
<evidence type="ECO:0000313" key="3">
    <source>
        <dbReference type="Proteomes" id="UP000006727"/>
    </source>
</evidence>
<dbReference type="Gramene" id="Pp3c1_37040V3.1">
    <property type="protein sequence ID" value="PAC:32969366.CDS.1"/>
    <property type="gene ID" value="Pp3c1_37040"/>
</dbReference>
<reference evidence="1 3" key="1">
    <citation type="journal article" date="2008" name="Science">
        <title>The Physcomitrella genome reveals evolutionary insights into the conquest of land by plants.</title>
        <authorList>
            <person name="Rensing S."/>
            <person name="Lang D."/>
            <person name="Zimmer A."/>
            <person name="Terry A."/>
            <person name="Salamov A."/>
            <person name="Shapiro H."/>
            <person name="Nishiyama T."/>
            <person name="Perroud P.-F."/>
            <person name="Lindquist E."/>
            <person name="Kamisugi Y."/>
            <person name="Tanahashi T."/>
            <person name="Sakakibara K."/>
            <person name="Fujita T."/>
            <person name="Oishi K."/>
            <person name="Shin-I T."/>
            <person name="Kuroki Y."/>
            <person name="Toyoda A."/>
            <person name="Suzuki Y."/>
            <person name="Hashimoto A."/>
            <person name="Yamaguchi K."/>
            <person name="Sugano A."/>
            <person name="Kohara Y."/>
            <person name="Fujiyama A."/>
            <person name="Anterola A."/>
            <person name="Aoki S."/>
            <person name="Ashton N."/>
            <person name="Barbazuk W.B."/>
            <person name="Barker E."/>
            <person name="Bennetzen J."/>
            <person name="Bezanilla M."/>
            <person name="Blankenship R."/>
            <person name="Cho S.H."/>
            <person name="Dutcher S."/>
            <person name="Estelle M."/>
            <person name="Fawcett J.A."/>
            <person name="Gundlach H."/>
            <person name="Hanada K."/>
            <person name="Heyl A."/>
            <person name="Hicks K.A."/>
            <person name="Hugh J."/>
            <person name="Lohr M."/>
            <person name="Mayer K."/>
            <person name="Melkozernov A."/>
            <person name="Murata T."/>
            <person name="Nelson D."/>
            <person name="Pils B."/>
            <person name="Prigge M."/>
            <person name="Reiss B."/>
            <person name="Renner T."/>
            <person name="Rombauts S."/>
            <person name="Rushton P."/>
            <person name="Sanderfoot A."/>
            <person name="Schween G."/>
            <person name="Shiu S.-H."/>
            <person name="Stueber K."/>
            <person name="Theodoulou F.L."/>
            <person name="Tu H."/>
            <person name="Van de Peer Y."/>
            <person name="Verrier P.J."/>
            <person name="Waters E."/>
            <person name="Wood A."/>
            <person name="Yang L."/>
            <person name="Cove D."/>
            <person name="Cuming A."/>
            <person name="Hasebe M."/>
            <person name="Lucas S."/>
            <person name="Mishler D.B."/>
            <person name="Reski R."/>
            <person name="Grigoriev I."/>
            <person name="Quatrano R.S."/>
            <person name="Boore J.L."/>
        </authorList>
    </citation>
    <scope>NUCLEOTIDE SEQUENCE [LARGE SCALE GENOMIC DNA]</scope>
    <source>
        <strain evidence="2 3">cv. Gransden 2004</strain>
    </source>
</reference>
<protein>
    <submittedName>
        <fullName evidence="1 2">Uncharacterized protein</fullName>
    </submittedName>
</protein>
<dbReference type="AlphaFoldDB" id="A0A2K1LB83"/>
<dbReference type="Gramene" id="Pp3c1_37040V3.2">
    <property type="protein sequence ID" value="PAC:32969367.CDS.1"/>
    <property type="gene ID" value="Pp3c1_37040"/>
</dbReference>
<dbReference type="EMBL" id="ABEU02000001">
    <property type="protein sequence ID" value="PNR63295.1"/>
    <property type="molecule type" value="Genomic_DNA"/>
</dbReference>
<proteinExistence type="predicted"/>
<keyword evidence="3" id="KW-1185">Reference proteome</keyword>
<dbReference type="PaxDb" id="3218-PP1S28_52V6.1"/>
<reference evidence="2" key="3">
    <citation type="submission" date="2020-12" db="UniProtKB">
        <authorList>
            <consortium name="EnsemblPlants"/>
        </authorList>
    </citation>
    <scope>IDENTIFICATION</scope>
</reference>